<evidence type="ECO:0000313" key="2">
    <source>
        <dbReference type="EMBL" id="MDP5183776.1"/>
    </source>
</evidence>
<proteinExistence type="predicted"/>
<dbReference type="RefSeq" id="WP_306000385.1">
    <property type="nucleotide sequence ID" value="NZ_JASNFN010000016.1"/>
</dbReference>
<evidence type="ECO:0000313" key="3">
    <source>
        <dbReference type="Proteomes" id="UP001233673"/>
    </source>
</evidence>
<dbReference type="EMBL" id="JASNFN010000016">
    <property type="protein sequence ID" value="MDP5183776.1"/>
    <property type="molecule type" value="Genomic_DNA"/>
</dbReference>
<dbReference type="InterPro" id="IPR011528">
    <property type="entry name" value="NERD"/>
</dbReference>
<organism evidence="2 3">
    <name type="scientific">Blastococcus carthaginiensis</name>
    <dbReference type="NCBI Taxonomy" id="3050034"/>
    <lineage>
        <taxon>Bacteria</taxon>
        <taxon>Bacillati</taxon>
        <taxon>Actinomycetota</taxon>
        <taxon>Actinomycetes</taxon>
        <taxon>Geodermatophilales</taxon>
        <taxon>Geodermatophilaceae</taxon>
        <taxon>Blastococcus</taxon>
    </lineage>
</organism>
<protein>
    <submittedName>
        <fullName evidence="2">Nuclease-related domain-containing protein</fullName>
    </submittedName>
</protein>
<dbReference type="Pfam" id="PF08378">
    <property type="entry name" value="NERD"/>
    <property type="match status" value="1"/>
</dbReference>
<comment type="caution">
    <text evidence="2">The sequence shown here is derived from an EMBL/GenBank/DDBJ whole genome shotgun (WGS) entry which is preliminary data.</text>
</comment>
<sequence length="204" mass="21487">MTLGTTATTTALLAGGAKLVDALRVVSVAAAQLHSWAATTEGRRRTGMVLRSLDRAEWQVTRLVRLPDGGQADHLVIGPTGAYLLDSRAWGGVVTVDHKGATITPGGRPETAWTARGQHCSLAPAAAALGRTVSTTGRRSVAPRAVVVVWATFPERLAVAGGITYVAGDHLAEWLSDRSRHSDRQVALTGRHVLPSRCATSSDR</sequence>
<name>A0ABT9IDX7_9ACTN</name>
<keyword evidence="3" id="KW-1185">Reference proteome</keyword>
<gene>
    <name evidence="2" type="ORF">QOZ88_14145</name>
</gene>
<evidence type="ECO:0000259" key="1">
    <source>
        <dbReference type="Pfam" id="PF08378"/>
    </source>
</evidence>
<feature type="domain" description="NERD" evidence="1">
    <location>
        <begin position="41"/>
        <end position="100"/>
    </location>
</feature>
<reference evidence="3" key="1">
    <citation type="submission" date="2023-05" db="EMBL/GenBank/DDBJ databases">
        <title>Draft genome of Pseudofrankia sp. BMG5.37.</title>
        <authorList>
            <person name="Gtari M."/>
            <person name="Ghodhbane F."/>
            <person name="Sbissi I."/>
        </authorList>
    </citation>
    <scope>NUCLEOTIDE SEQUENCE [LARGE SCALE GENOMIC DNA]</scope>
    <source>
        <strain evidence="3">BMG 814</strain>
    </source>
</reference>
<accession>A0ABT9IDX7</accession>
<dbReference type="Proteomes" id="UP001233673">
    <property type="component" value="Unassembled WGS sequence"/>
</dbReference>